<feature type="compositionally biased region" description="Polar residues" evidence="1">
    <location>
        <begin position="129"/>
        <end position="140"/>
    </location>
</feature>
<dbReference type="PANTHER" id="PTHR45967:SF38">
    <property type="entry name" value="G-BOX-BINDING FACTOR 2"/>
    <property type="match status" value="1"/>
</dbReference>
<dbReference type="SMART" id="SM00338">
    <property type="entry name" value="BRLZ"/>
    <property type="match status" value="1"/>
</dbReference>
<feature type="domain" description="BZIP" evidence="2">
    <location>
        <begin position="230"/>
        <end position="293"/>
    </location>
</feature>
<feature type="compositionally biased region" description="Basic and acidic residues" evidence="1">
    <location>
        <begin position="321"/>
        <end position="344"/>
    </location>
</feature>
<dbReference type="PANTHER" id="PTHR45967">
    <property type="entry name" value="G-BOX-BINDING FACTOR 3-RELATED"/>
    <property type="match status" value="1"/>
</dbReference>
<dbReference type="GO" id="GO:0043565">
    <property type="term" value="F:sequence-specific DNA binding"/>
    <property type="evidence" value="ECO:0007669"/>
    <property type="project" value="InterPro"/>
</dbReference>
<dbReference type="InterPro" id="IPR044827">
    <property type="entry name" value="GBF-like"/>
</dbReference>
<dbReference type="GO" id="GO:0005634">
    <property type="term" value="C:nucleus"/>
    <property type="evidence" value="ECO:0007669"/>
    <property type="project" value="TreeGrafter"/>
</dbReference>
<dbReference type="Proteomes" id="UP000030645">
    <property type="component" value="Unassembled WGS sequence"/>
</dbReference>
<evidence type="ECO:0000256" key="1">
    <source>
        <dbReference type="SAM" id="MobiDB-lite"/>
    </source>
</evidence>
<reference evidence="4" key="1">
    <citation type="submission" date="2013-01" db="EMBL/GenBank/DDBJ databases">
        <title>Draft Genome Sequence of a Mulberry Tree, Morus notabilis C.K. Schneid.</title>
        <authorList>
            <person name="He N."/>
            <person name="Zhao S."/>
        </authorList>
    </citation>
    <scope>NUCLEOTIDE SEQUENCE</scope>
</reference>
<organism evidence="3 4">
    <name type="scientific">Morus notabilis</name>
    <dbReference type="NCBI Taxonomy" id="981085"/>
    <lineage>
        <taxon>Eukaryota</taxon>
        <taxon>Viridiplantae</taxon>
        <taxon>Streptophyta</taxon>
        <taxon>Embryophyta</taxon>
        <taxon>Tracheophyta</taxon>
        <taxon>Spermatophyta</taxon>
        <taxon>Magnoliopsida</taxon>
        <taxon>eudicotyledons</taxon>
        <taxon>Gunneridae</taxon>
        <taxon>Pentapetalae</taxon>
        <taxon>rosids</taxon>
        <taxon>fabids</taxon>
        <taxon>Rosales</taxon>
        <taxon>Moraceae</taxon>
        <taxon>Moreae</taxon>
        <taxon>Morus</taxon>
    </lineage>
</organism>
<protein>
    <submittedName>
        <fullName evidence="3">G-box-binding factor 1</fullName>
    </submittedName>
</protein>
<feature type="region of interest" description="Disordered" evidence="1">
    <location>
        <begin position="284"/>
        <end position="344"/>
    </location>
</feature>
<feature type="region of interest" description="Disordered" evidence="1">
    <location>
        <begin position="119"/>
        <end position="141"/>
    </location>
</feature>
<sequence length="344" mass="37539">MATQEAARINDPSRLMAARKATAPANTFKSRVLTQGSHRLKAAEPSTFLSGAAVSSNLYPLMTGDQKQLMQAYAVAPGGSPAPCDQKQINGSLHLILIGAYEKDLKSAKKCKEGSGNEIVGDSRLRNTGDVTSPSGSTGIKDSVAETARANQDSSAKFYKRKYFSAKPQRLDSTPLHAAVAQSGETLNDHGVNTDMLLRDSETNTVETKNLGSTLSRHGTKSIITKEKLEEKKEKKKKSKRESAARAKLRKQEEIESLREIAEKLKRENSKLKNKILQISEECQEVGEENDSLMDEVEGRYGADAISDIRARNPASANQESHGDGERTLSDNNSTDDRNGEMDQ</sequence>
<feature type="region of interest" description="Disordered" evidence="1">
    <location>
        <begin position="230"/>
        <end position="251"/>
    </location>
</feature>
<dbReference type="PROSITE" id="PS50217">
    <property type="entry name" value="BZIP"/>
    <property type="match status" value="1"/>
</dbReference>
<gene>
    <name evidence="3" type="ORF">L484_026944</name>
</gene>
<dbReference type="STRING" id="981085.W9RBL5"/>
<accession>W9RBL5</accession>
<feature type="compositionally biased region" description="Basic and acidic residues" evidence="1">
    <location>
        <begin position="241"/>
        <end position="251"/>
    </location>
</feature>
<dbReference type="Pfam" id="PF00170">
    <property type="entry name" value="bZIP_1"/>
    <property type="match status" value="1"/>
</dbReference>
<evidence type="ECO:0000313" key="3">
    <source>
        <dbReference type="EMBL" id="EXB63604.1"/>
    </source>
</evidence>
<feature type="compositionally biased region" description="Acidic residues" evidence="1">
    <location>
        <begin position="284"/>
        <end position="296"/>
    </location>
</feature>
<dbReference type="AlphaFoldDB" id="W9RBL5"/>
<evidence type="ECO:0000313" key="4">
    <source>
        <dbReference type="Proteomes" id="UP000030645"/>
    </source>
</evidence>
<keyword evidence="4" id="KW-1185">Reference proteome</keyword>
<evidence type="ECO:0000259" key="2">
    <source>
        <dbReference type="PROSITE" id="PS50217"/>
    </source>
</evidence>
<dbReference type="GO" id="GO:0003700">
    <property type="term" value="F:DNA-binding transcription factor activity"/>
    <property type="evidence" value="ECO:0007669"/>
    <property type="project" value="InterPro"/>
</dbReference>
<dbReference type="InterPro" id="IPR004827">
    <property type="entry name" value="bZIP"/>
</dbReference>
<name>W9RBL5_9ROSA</name>
<dbReference type="EMBL" id="KE344491">
    <property type="protein sequence ID" value="EXB63604.1"/>
    <property type="molecule type" value="Genomic_DNA"/>
</dbReference>
<proteinExistence type="predicted"/>
<feature type="compositionally biased region" description="Basic and acidic residues" evidence="1">
    <location>
        <begin position="297"/>
        <end position="311"/>
    </location>
</feature>